<evidence type="ECO:0000313" key="2">
    <source>
        <dbReference type="EMBL" id="BCX29452.1"/>
    </source>
</evidence>
<protein>
    <submittedName>
        <fullName evidence="2">Holin</fullName>
    </submittedName>
</protein>
<evidence type="ECO:0000256" key="1">
    <source>
        <dbReference type="SAM" id="Phobius"/>
    </source>
</evidence>
<accession>A0ABM7QSA4</accession>
<dbReference type="InterPro" id="IPR006485">
    <property type="entry name" value="Phage-like_holin"/>
</dbReference>
<keyword evidence="1" id="KW-0472">Membrane</keyword>
<feature type="transmembrane region" description="Helical" evidence="1">
    <location>
        <begin position="12"/>
        <end position="33"/>
    </location>
</feature>
<keyword evidence="1" id="KW-1133">Transmembrane helix</keyword>
<name>A0ABM7QSA4_LATCU</name>
<dbReference type="Proteomes" id="UP000825100">
    <property type="component" value="Chromosome"/>
</dbReference>
<reference evidence="2 3" key="1">
    <citation type="submission" date="2021-05" db="EMBL/GenBank/DDBJ databases">
        <title>Complete Genome Sequence of Latilactobacillus sp. Strain WDN19, a High D-Aspartate-producing Lactic Acid Bacterium Isolated from a Japanese Pickle.</title>
        <authorList>
            <person name="Kajitani K."/>
            <person name="Takahashi S."/>
        </authorList>
    </citation>
    <scope>NUCLEOTIDE SEQUENCE [LARGE SCALE GENOMIC DNA]</scope>
    <source>
        <strain evidence="2 3">WDN19</strain>
    </source>
</reference>
<sequence>MKINWKVRVKNKMFWVAVVPAALLLIQVTLVPFGYRFEIEPLNSQLLAIVNAVFALLTILGVVNDPTTNGTADSTNALNYEAPRKDVK</sequence>
<dbReference type="Pfam" id="PF04531">
    <property type="entry name" value="Phage_holin_1"/>
    <property type="match status" value="1"/>
</dbReference>
<dbReference type="EMBL" id="AP024685">
    <property type="protein sequence ID" value="BCX29452.1"/>
    <property type="molecule type" value="Genomic_DNA"/>
</dbReference>
<proteinExistence type="predicted"/>
<dbReference type="NCBIfam" id="TIGR01598">
    <property type="entry name" value="holin_phiLC3"/>
    <property type="match status" value="1"/>
</dbReference>
<gene>
    <name evidence="2" type="ORF">LTWDN19_00190</name>
</gene>
<evidence type="ECO:0000313" key="3">
    <source>
        <dbReference type="Proteomes" id="UP000825100"/>
    </source>
</evidence>
<keyword evidence="3" id="KW-1185">Reference proteome</keyword>
<keyword evidence="1" id="KW-0812">Transmembrane</keyword>
<dbReference type="RefSeq" id="WP_221276526.1">
    <property type="nucleotide sequence ID" value="NZ_AP024685.1"/>
</dbReference>
<feature type="transmembrane region" description="Helical" evidence="1">
    <location>
        <begin position="45"/>
        <end position="63"/>
    </location>
</feature>
<organism evidence="2 3">
    <name type="scientific">Latilactobacillus curvatus</name>
    <name type="common">Lactobacillus curvatus</name>
    <dbReference type="NCBI Taxonomy" id="28038"/>
    <lineage>
        <taxon>Bacteria</taxon>
        <taxon>Bacillati</taxon>
        <taxon>Bacillota</taxon>
        <taxon>Bacilli</taxon>
        <taxon>Lactobacillales</taxon>
        <taxon>Lactobacillaceae</taxon>
        <taxon>Latilactobacillus</taxon>
    </lineage>
</organism>